<sequence length="341" mass="35883">MRSAAVIGGGVGGLAAAIGLRRAGWHVVVHERAAALPEVGTGLGIWPAALGALDRLGVGDAARRAGRRQPGGVVRRPDGTILGRLGADGVRLITRPALLRVLADALPADVIRFGSDADPGSCSGHDLVVGADGVHSRVRAALFDARVLTCGAVGLRGTVDVPVEVGGETWGRGVKFGLTPQADGRTNWYAMTPPTGDLSVFRDWHDPIPRVVAEARDVLRHDLLRLSPLPSYVSGRVALLGDAAHAMTPDLGQGACQAIIDGRVLAECLTGPSVEAGLREYDRRRRRATQRLAFLSSRLNDLARVRRFTGARDLGLRLALALAPKPGPSWSEDLEPDELAG</sequence>
<dbReference type="SUPFAM" id="SSF51905">
    <property type="entry name" value="FAD/NAD(P)-binding domain"/>
    <property type="match status" value="1"/>
</dbReference>
<organism evidence="4 5">
    <name type="scientific">Saccharothrix lopnurensis</name>
    <dbReference type="NCBI Taxonomy" id="1670621"/>
    <lineage>
        <taxon>Bacteria</taxon>
        <taxon>Bacillati</taxon>
        <taxon>Actinomycetota</taxon>
        <taxon>Actinomycetes</taxon>
        <taxon>Pseudonocardiales</taxon>
        <taxon>Pseudonocardiaceae</taxon>
        <taxon>Saccharothrix</taxon>
    </lineage>
</organism>
<evidence type="ECO:0000313" key="5">
    <source>
        <dbReference type="Proteomes" id="UP001596220"/>
    </source>
</evidence>
<protein>
    <submittedName>
        <fullName evidence="4">FAD-dependent monooxygenase</fullName>
    </submittedName>
</protein>
<keyword evidence="2 4" id="KW-0503">Monooxygenase</keyword>
<dbReference type="GO" id="GO:0004497">
    <property type="term" value="F:monooxygenase activity"/>
    <property type="evidence" value="ECO:0007669"/>
    <property type="project" value="UniProtKB-KW"/>
</dbReference>
<dbReference type="InterPro" id="IPR002938">
    <property type="entry name" value="FAD-bd"/>
</dbReference>
<keyword evidence="5" id="KW-1185">Reference proteome</keyword>
<gene>
    <name evidence="4" type="ORF">ACFP3R_09115</name>
</gene>
<reference evidence="5" key="1">
    <citation type="journal article" date="2019" name="Int. J. Syst. Evol. Microbiol.">
        <title>The Global Catalogue of Microorganisms (GCM) 10K type strain sequencing project: providing services to taxonomists for standard genome sequencing and annotation.</title>
        <authorList>
            <consortium name="The Broad Institute Genomics Platform"/>
            <consortium name="The Broad Institute Genome Sequencing Center for Infectious Disease"/>
            <person name="Wu L."/>
            <person name="Ma J."/>
        </authorList>
    </citation>
    <scope>NUCLEOTIDE SEQUENCE [LARGE SCALE GENOMIC DNA]</scope>
    <source>
        <strain evidence="5">CGMCC 4.7246</strain>
    </source>
</reference>
<dbReference type="Pfam" id="PF01494">
    <property type="entry name" value="FAD_binding_3"/>
    <property type="match status" value="2"/>
</dbReference>
<dbReference type="Gene3D" id="3.50.50.60">
    <property type="entry name" value="FAD/NAD(P)-binding domain"/>
    <property type="match status" value="1"/>
</dbReference>
<dbReference type="PANTHER" id="PTHR13789">
    <property type="entry name" value="MONOOXYGENASE"/>
    <property type="match status" value="1"/>
</dbReference>
<keyword evidence="1" id="KW-0560">Oxidoreductase</keyword>
<dbReference type="InterPro" id="IPR050493">
    <property type="entry name" value="FAD-dep_Monooxygenase_BioMet"/>
</dbReference>
<dbReference type="EMBL" id="JBHSQO010000006">
    <property type="protein sequence ID" value="MFC6089427.1"/>
    <property type="molecule type" value="Genomic_DNA"/>
</dbReference>
<evidence type="ECO:0000256" key="2">
    <source>
        <dbReference type="ARBA" id="ARBA00023033"/>
    </source>
</evidence>
<dbReference type="Proteomes" id="UP001596220">
    <property type="component" value="Unassembled WGS sequence"/>
</dbReference>
<feature type="domain" description="FAD-binding" evidence="3">
    <location>
        <begin position="4"/>
        <end position="71"/>
    </location>
</feature>
<comment type="caution">
    <text evidence="4">The sequence shown here is derived from an EMBL/GenBank/DDBJ whole genome shotgun (WGS) entry which is preliminary data.</text>
</comment>
<dbReference type="InterPro" id="IPR036188">
    <property type="entry name" value="FAD/NAD-bd_sf"/>
</dbReference>
<dbReference type="RefSeq" id="WP_380634590.1">
    <property type="nucleotide sequence ID" value="NZ_JBHSQO010000006.1"/>
</dbReference>
<evidence type="ECO:0000313" key="4">
    <source>
        <dbReference type="EMBL" id="MFC6089427.1"/>
    </source>
</evidence>
<evidence type="ECO:0000256" key="1">
    <source>
        <dbReference type="ARBA" id="ARBA00023002"/>
    </source>
</evidence>
<accession>A0ABW1P3Y4</accession>
<dbReference type="PANTHER" id="PTHR13789:SF309">
    <property type="entry name" value="PUTATIVE (AFU_ORTHOLOGUE AFUA_6G14510)-RELATED"/>
    <property type="match status" value="1"/>
</dbReference>
<feature type="domain" description="FAD-binding" evidence="3">
    <location>
        <begin position="231"/>
        <end position="292"/>
    </location>
</feature>
<name>A0ABW1P3Y4_9PSEU</name>
<proteinExistence type="predicted"/>
<evidence type="ECO:0000259" key="3">
    <source>
        <dbReference type="Pfam" id="PF01494"/>
    </source>
</evidence>